<evidence type="ECO:0000313" key="2">
    <source>
        <dbReference type="EMBL" id="TNN79289.1"/>
    </source>
</evidence>
<organism evidence="2 3">
    <name type="scientific">Liparis tanakae</name>
    <name type="common">Tanaka's snailfish</name>
    <dbReference type="NCBI Taxonomy" id="230148"/>
    <lineage>
        <taxon>Eukaryota</taxon>
        <taxon>Metazoa</taxon>
        <taxon>Chordata</taxon>
        <taxon>Craniata</taxon>
        <taxon>Vertebrata</taxon>
        <taxon>Euteleostomi</taxon>
        <taxon>Actinopterygii</taxon>
        <taxon>Neopterygii</taxon>
        <taxon>Teleostei</taxon>
        <taxon>Neoteleostei</taxon>
        <taxon>Acanthomorphata</taxon>
        <taxon>Eupercaria</taxon>
        <taxon>Perciformes</taxon>
        <taxon>Cottioidei</taxon>
        <taxon>Cottales</taxon>
        <taxon>Liparidae</taxon>
        <taxon>Liparis</taxon>
    </lineage>
</organism>
<dbReference type="EMBL" id="SRLO01000066">
    <property type="protein sequence ID" value="TNN79289.1"/>
    <property type="molecule type" value="Genomic_DNA"/>
</dbReference>
<gene>
    <name evidence="2" type="ORF">EYF80_010534</name>
</gene>
<sequence>MARGAEVLLLLIQGYSLHAAEREGGAALPVAVLLCLQQSWGASGRQEGQALLPLLLQGQSLGLGLGNQRMWWHGVGRCGQTTSAPWGQRVLEVFGVVLEAV</sequence>
<comment type="caution">
    <text evidence="2">The sequence shown here is derived from an EMBL/GenBank/DDBJ whole genome shotgun (WGS) entry which is preliminary data.</text>
</comment>
<reference evidence="2 3" key="1">
    <citation type="submission" date="2019-03" db="EMBL/GenBank/DDBJ databases">
        <title>First draft genome of Liparis tanakae, snailfish: a comprehensive survey of snailfish specific genes.</title>
        <authorList>
            <person name="Kim W."/>
            <person name="Song I."/>
            <person name="Jeong J.-H."/>
            <person name="Kim D."/>
            <person name="Kim S."/>
            <person name="Ryu S."/>
            <person name="Song J.Y."/>
            <person name="Lee S.K."/>
        </authorList>
    </citation>
    <scope>NUCLEOTIDE SEQUENCE [LARGE SCALE GENOMIC DNA]</scope>
    <source>
        <tissue evidence="2">Muscle</tissue>
    </source>
</reference>
<protein>
    <submittedName>
        <fullName evidence="2">Uncharacterized protein</fullName>
    </submittedName>
</protein>
<accession>A0A4Z2IMQ1</accession>
<proteinExistence type="predicted"/>
<keyword evidence="3" id="KW-1185">Reference proteome</keyword>
<dbReference type="Proteomes" id="UP000314294">
    <property type="component" value="Unassembled WGS sequence"/>
</dbReference>
<evidence type="ECO:0000256" key="1">
    <source>
        <dbReference type="SAM" id="SignalP"/>
    </source>
</evidence>
<name>A0A4Z2IMQ1_9TELE</name>
<keyword evidence="1" id="KW-0732">Signal</keyword>
<feature type="signal peptide" evidence="1">
    <location>
        <begin position="1"/>
        <end position="20"/>
    </location>
</feature>
<dbReference type="AlphaFoldDB" id="A0A4Z2IMQ1"/>
<feature type="chain" id="PRO_5021464673" evidence="1">
    <location>
        <begin position="21"/>
        <end position="101"/>
    </location>
</feature>
<evidence type="ECO:0000313" key="3">
    <source>
        <dbReference type="Proteomes" id="UP000314294"/>
    </source>
</evidence>